<evidence type="ECO:0000313" key="2">
    <source>
        <dbReference type="EMBL" id="EED23385.1"/>
    </source>
</evidence>
<dbReference type="OrthoDB" id="4184638at2759"/>
<name>B8LYM7_TALSN</name>
<dbReference type="HOGENOM" id="CLU_1571691_0_0_1"/>
<dbReference type="InParanoid" id="B8LYM7"/>
<dbReference type="EMBL" id="EQ962652">
    <property type="protein sequence ID" value="EED23385.1"/>
    <property type="molecule type" value="Genomic_DNA"/>
</dbReference>
<dbReference type="Proteomes" id="UP000001745">
    <property type="component" value="Unassembled WGS sequence"/>
</dbReference>
<proteinExistence type="predicted"/>
<protein>
    <submittedName>
        <fullName evidence="2">Uncharacterized protein</fullName>
    </submittedName>
</protein>
<organism evidence="2 3">
    <name type="scientific">Talaromyces stipitatus (strain ATCC 10500 / CBS 375.48 / QM 6759 / NRRL 1006)</name>
    <name type="common">Penicillium stipitatum</name>
    <dbReference type="NCBI Taxonomy" id="441959"/>
    <lineage>
        <taxon>Eukaryota</taxon>
        <taxon>Fungi</taxon>
        <taxon>Dikarya</taxon>
        <taxon>Ascomycota</taxon>
        <taxon>Pezizomycotina</taxon>
        <taxon>Eurotiomycetes</taxon>
        <taxon>Eurotiomycetidae</taxon>
        <taxon>Eurotiales</taxon>
        <taxon>Trichocomaceae</taxon>
        <taxon>Talaromyces</taxon>
        <taxon>Talaromyces sect. Talaromyces</taxon>
    </lineage>
</organism>
<evidence type="ECO:0000313" key="3">
    <source>
        <dbReference type="Proteomes" id="UP000001745"/>
    </source>
</evidence>
<dbReference type="PhylomeDB" id="B8LYM7"/>
<dbReference type="STRING" id="441959.B8LYM7"/>
<dbReference type="GeneID" id="8101216"/>
<evidence type="ECO:0000256" key="1">
    <source>
        <dbReference type="SAM" id="MobiDB-lite"/>
    </source>
</evidence>
<keyword evidence="3" id="KW-1185">Reference proteome</keyword>
<feature type="compositionally biased region" description="Polar residues" evidence="1">
    <location>
        <begin position="14"/>
        <end position="26"/>
    </location>
</feature>
<sequence>MHTERSIRSRKRPLSQQLSADASPNQTRKKRKVKHPSGSQLPAAFWDNLSEIWLTHNALQELDRRNKQAPANVSPKHNPRTFQEGATWYRNGRDWAKEQRDEAIRRANEKATQNIIRSSAVNTSFSTVCEVSSTESITEQSYFSFSGTNTIETHSLQSTRSLSPKPSQEE</sequence>
<dbReference type="VEuPathDB" id="FungiDB:TSTA_068120"/>
<dbReference type="AlphaFoldDB" id="B8LYM7"/>
<feature type="region of interest" description="Disordered" evidence="1">
    <location>
        <begin position="1"/>
        <end position="41"/>
    </location>
</feature>
<gene>
    <name evidence="2" type="ORF">TSTA_068120</name>
</gene>
<reference evidence="3" key="1">
    <citation type="journal article" date="2015" name="Genome Announc.">
        <title>Genome sequence of the AIDS-associated pathogen Penicillium marneffei (ATCC18224) and its near taxonomic relative Talaromyces stipitatus (ATCC10500).</title>
        <authorList>
            <person name="Nierman W.C."/>
            <person name="Fedorova-Abrams N.D."/>
            <person name="Andrianopoulos A."/>
        </authorList>
    </citation>
    <scope>NUCLEOTIDE SEQUENCE [LARGE SCALE GENOMIC DNA]</scope>
    <source>
        <strain evidence="3">ATCC 10500 / CBS 375.48 / QM 6759 / NRRL 1006</strain>
    </source>
</reference>
<accession>B8LYM7</accession>
<dbReference type="RefSeq" id="XP_002340772.1">
    <property type="nucleotide sequence ID" value="XM_002340731.1"/>
</dbReference>